<evidence type="ECO:0000259" key="8">
    <source>
        <dbReference type="Pfam" id="PF23769"/>
    </source>
</evidence>
<dbReference type="OrthoDB" id="4096at2759"/>
<keyword evidence="5" id="KW-0677">Repeat</keyword>
<gene>
    <name evidence="9" type="ORF">BDFB_003221</name>
</gene>
<dbReference type="PANTHER" id="PTHR44215:SF1">
    <property type="entry name" value="WD REPEAT-CONTAINING PROTEIN 75"/>
    <property type="match status" value="1"/>
</dbReference>
<keyword evidence="3" id="KW-0698">rRNA processing</keyword>
<keyword evidence="7" id="KW-0539">Nucleus</keyword>
<evidence type="ECO:0000313" key="10">
    <source>
        <dbReference type="Proteomes" id="UP000292052"/>
    </source>
</evidence>
<keyword evidence="2" id="KW-0690">Ribosome biogenesis</keyword>
<dbReference type="GO" id="GO:0003723">
    <property type="term" value="F:RNA binding"/>
    <property type="evidence" value="ECO:0007669"/>
    <property type="project" value="InterPro"/>
</dbReference>
<keyword evidence="10" id="KW-1185">Reference proteome</keyword>
<dbReference type="SUPFAM" id="SSF82171">
    <property type="entry name" value="DPP6 N-terminal domain-like"/>
    <property type="match status" value="1"/>
</dbReference>
<comment type="caution">
    <text evidence="9">The sequence shown here is derived from an EMBL/GenBank/DDBJ whole genome shotgun (WGS) entry which is preliminary data.</text>
</comment>
<dbReference type="Pfam" id="PF23869">
    <property type="entry name" value="Beta-prop_WDR75_1st"/>
    <property type="match status" value="1"/>
</dbReference>
<feature type="domain" description="WD repeat-containing protein 75 second beta-propeller" evidence="8">
    <location>
        <begin position="323"/>
        <end position="643"/>
    </location>
</feature>
<comment type="subcellular location">
    <subcellularLocation>
        <location evidence="1">Nucleus</location>
        <location evidence="1">Nucleolus</location>
    </subcellularLocation>
</comment>
<dbReference type="InterPro" id="IPR053826">
    <property type="entry name" value="WDR75"/>
</dbReference>
<dbReference type="PANTHER" id="PTHR44215">
    <property type="entry name" value="WD REPEAT-CONTAINING PROTEIN 75"/>
    <property type="match status" value="1"/>
</dbReference>
<keyword evidence="6" id="KW-0804">Transcription</keyword>
<dbReference type="InterPro" id="IPR036322">
    <property type="entry name" value="WD40_repeat_dom_sf"/>
</dbReference>
<proteinExistence type="predicted"/>
<dbReference type="SMART" id="SM00320">
    <property type="entry name" value="WD40"/>
    <property type="match status" value="7"/>
</dbReference>
<dbReference type="GO" id="GO:0032040">
    <property type="term" value="C:small-subunit processome"/>
    <property type="evidence" value="ECO:0007669"/>
    <property type="project" value="InterPro"/>
</dbReference>
<dbReference type="GO" id="GO:0006364">
    <property type="term" value="P:rRNA processing"/>
    <property type="evidence" value="ECO:0007669"/>
    <property type="project" value="UniProtKB-KW"/>
</dbReference>
<evidence type="ECO:0000256" key="3">
    <source>
        <dbReference type="ARBA" id="ARBA00022552"/>
    </source>
</evidence>
<evidence type="ECO:0000256" key="7">
    <source>
        <dbReference type="ARBA" id="ARBA00023242"/>
    </source>
</evidence>
<evidence type="ECO:0000256" key="1">
    <source>
        <dbReference type="ARBA" id="ARBA00004604"/>
    </source>
</evidence>
<sequence>MDIKVRFKAGGSFVGLRPQFSFDSESIYVAWKNQILGYNTKTGALVAEFKGIKDHIVGFGIHYHDSYECITACSTTGEIITWKIVTYFKILNKKIEKTNIRTFHFVPSETDEIRALISYKQKGKILFCLFDLKTEVDQPYNLEIYAGPNSVDICSNKFFAVIQKNILNIVPFDDFSKTHTYRIENSRHFTCIACHSDREIVLTGDQTGRVVVWQKLFTRKPSQAVFHWHTLPVQCLSFSVAGSYFYSGGLESVLVRWQLDNHFEKKFLPRLPSTIAQVAVSPNNTFIAIATNDNAVRIVDSRLDNVSLIQHLVIGDNFQSGIVLDPRTKALVMNGNVGQIQFYSPSDNSLLYNVDIVGQNKISNERNCSIENTQVSKIAMTRDGLWMATVEIRQDPEFSPELRLKFWYFDLEKQNFRLNTSVESPHENHINSILFQPMDNKKEQKCVSVGGDKKFKVWFLTETESVNNKSFIWKCLCIGFYHDLPCKSLSFSNDGSLVAVSFNNVVTTWLPDSCQLKCSLVHPVYEEEIDQVEFGTSNQCHLLVTASKERLSVWNLLTLTMVWTVPAAVSLLIADSVTTNMAIITENKKVFVFTPNSPEPIFSSDKLLQNHKYICAAAFVPSKFSNDVSMKWSQRSPILFINSNRELFCLGSEEEVADTPQIDEFSKSLFSMMIPQSQTNTVHEKEPVQHTYAKDIGQKAIKKVSSFFFVEIVLTLMNFQYFEAPIQTMIPIRIMCNSLL</sequence>
<organism evidence="9 10">
    <name type="scientific">Asbolus verrucosus</name>
    <name type="common">Desert ironclad beetle</name>
    <dbReference type="NCBI Taxonomy" id="1661398"/>
    <lineage>
        <taxon>Eukaryota</taxon>
        <taxon>Metazoa</taxon>
        <taxon>Ecdysozoa</taxon>
        <taxon>Arthropoda</taxon>
        <taxon>Hexapoda</taxon>
        <taxon>Insecta</taxon>
        <taxon>Pterygota</taxon>
        <taxon>Neoptera</taxon>
        <taxon>Endopterygota</taxon>
        <taxon>Coleoptera</taxon>
        <taxon>Polyphaga</taxon>
        <taxon>Cucujiformia</taxon>
        <taxon>Tenebrionidae</taxon>
        <taxon>Pimeliinae</taxon>
        <taxon>Asbolus</taxon>
    </lineage>
</organism>
<name>A0A482W0X1_ASBVE</name>
<dbReference type="InterPro" id="IPR057644">
    <property type="entry name" value="Beta-prop_WDR75_2nd"/>
</dbReference>
<evidence type="ECO:0000313" key="9">
    <source>
        <dbReference type="EMBL" id="RZC38720.1"/>
    </source>
</evidence>
<dbReference type="InterPro" id="IPR015943">
    <property type="entry name" value="WD40/YVTN_repeat-like_dom_sf"/>
</dbReference>
<protein>
    <submittedName>
        <fullName evidence="9">WD repeat-containing protein 75</fullName>
    </submittedName>
</protein>
<dbReference type="GO" id="GO:0045943">
    <property type="term" value="P:positive regulation of transcription by RNA polymerase I"/>
    <property type="evidence" value="ECO:0007669"/>
    <property type="project" value="InterPro"/>
</dbReference>
<dbReference type="Pfam" id="PF23769">
    <property type="entry name" value="Beta-prop_WDR75_2nd"/>
    <property type="match status" value="1"/>
</dbReference>
<evidence type="ECO:0000256" key="5">
    <source>
        <dbReference type="ARBA" id="ARBA00022737"/>
    </source>
</evidence>
<evidence type="ECO:0000256" key="4">
    <source>
        <dbReference type="ARBA" id="ARBA00022574"/>
    </source>
</evidence>
<evidence type="ECO:0000256" key="6">
    <source>
        <dbReference type="ARBA" id="ARBA00023163"/>
    </source>
</evidence>
<dbReference type="Gene3D" id="2.130.10.10">
    <property type="entry name" value="YVTN repeat-like/Quinoprotein amine dehydrogenase"/>
    <property type="match status" value="2"/>
</dbReference>
<dbReference type="STRING" id="1661398.A0A482W0X1"/>
<evidence type="ECO:0000256" key="2">
    <source>
        <dbReference type="ARBA" id="ARBA00022517"/>
    </source>
</evidence>
<dbReference type="AlphaFoldDB" id="A0A482W0X1"/>
<dbReference type="EMBL" id="QDEB01040650">
    <property type="protein sequence ID" value="RZC38720.1"/>
    <property type="molecule type" value="Genomic_DNA"/>
</dbReference>
<dbReference type="InterPro" id="IPR001680">
    <property type="entry name" value="WD40_rpt"/>
</dbReference>
<dbReference type="Proteomes" id="UP000292052">
    <property type="component" value="Unassembled WGS sequence"/>
</dbReference>
<feature type="non-terminal residue" evidence="9">
    <location>
        <position position="740"/>
    </location>
</feature>
<keyword evidence="4" id="KW-0853">WD repeat</keyword>
<dbReference type="SUPFAM" id="SSF50978">
    <property type="entry name" value="WD40 repeat-like"/>
    <property type="match status" value="2"/>
</dbReference>
<dbReference type="GO" id="GO:2000234">
    <property type="term" value="P:positive regulation of rRNA processing"/>
    <property type="evidence" value="ECO:0007669"/>
    <property type="project" value="TreeGrafter"/>
</dbReference>
<accession>A0A482W0X1</accession>
<reference evidence="9 10" key="1">
    <citation type="submission" date="2017-03" db="EMBL/GenBank/DDBJ databases">
        <title>Genome of the blue death feigning beetle - Asbolus verrucosus.</title>
        <authorList>
            <person name="Rider S.D."/>
        </authorList>
    </citation>
    <scope>NUCLEOTIDE SEQUENCE [LARGE SCALE GENOMIC DNA]</scope>
    <source>
        <strain evidence="9">Butters</strain>
        <tissue evidence="9">Head and leg muscle</tissue>
    </source>
</reference>